<dbReference type="AlphaFoldDB" id="A0A8J8NF69"/>
<dbReference type="EMBL" id="RRYP01018296">
    <property type="protein sequence ID" value="TNV73693.1"/>
    <property type="molecule type" value="Genomic_DNA"/>
</dbReference>
<comment type="caution">
    <text evidence="1">The sequence shown here is derived from an EMBL/GenBank/DDBJ whole genome shotgun (WGS) entry which is preliminary data.</text>
</comment>
<gene>
    <name evidence="1" type="ORF">FGO68_gene11657</name>
</gene>
<evidence type="ECO:0000313" key="2">
    <source>
        <dbReference type="Proteomes" id="UP000785679"/>
    </source>
</evidence>
<evidence type="ECO:0000313" key="1">
    <source>
        <dbReference type="EMBL" id="TNV73693.1"/>
    </source>
</evidence>
<proteinExistence type="predicted"/>
<sequence length="115" mass="13373">MKVLVQAIFLVGQSSIATSLGSLLSFPHTSRNHQKSLFFQSQFSLPSLFRILKYSISLVHREKSRDQLFLKSVNSEDYLLQYFLQRVHMKSLALQRIVQVLINCMDQLPPCRKFL</sequence>
<accession>A0A8J8NF69</accession>
<dbReference type="Proteomes" id="UP000785679">
    <property type="component" value="Unassembled WGS sequence"/>
</dbReference>
<organism evidence="1 2">
    <name type="scientific">Halteria grandinella</name>
    <dbReference type="NCBI Taxonomy" id="5974"/>
    <lineage>
        <taxon>Eukaryota</taxon>
        <taxon>Sar</taxon>
        <taxon>Alveolata</taxon>
        <taxon>Ciliophora</taxon>
        <taxon>Intramacronucleata</taxon>
        <taxon>Spirotrichea</taxon>
        <taxon>Stichotrichia</taxon>
        <taxon>Sporadotrichida</taxon>
        <taxon>Halteriidae</taxon>
        <taxon>Halteria</taxon>
    </lineage>
</organism>
<protein>
    <submittedName>
        <fullName evidence="1">Uncharacterized protein</fullName>
    </submittedName>
</protein>
<name>A0A8J8NF69_HALGN</name>
<keyword evidence="2" id="KW-1185">Reference proteome</keyword>
<reference evidence="1" key="1">
    <citation type="submission" date="2019-06" db="EMBL/GenBank/DDBJ databases">
        <authorList>
            <person name="Zheng W."/>
        </authorList>
    </citation>
    <scope>NUCLEOTIDE SEQUENCE</scope>
    <source>
        <strain evidence="1">QDHG01</strain>
    </source>
</reference>